<organism evidence="2 3">
    <name type="scientific">Rhodovarius crocodyli</name>
    <dbReference type="NCBI Taxonomy" id="1979269"/>
    <lineage>
        <taxon>Bacteria</taxon>
        <taxon>Pseudomonadati</taxon>
        <taxon>Pseudomonadota</taxon>
        <taxon>Alphaproteobacteria</taxon>
        <taxon>Acetobacterales</taxon>
        <taxon>Roseomonadaceae</taxon>
        <taxon>Rhodovarius</taxon>
    </lineage>
</organism>
<protein>
    <submittedName>
        <fullName evidence="2">Uncharacterized protein</fullName>
    </submittedName>
</protein>
<dbReference type="AlphaFoldDB" id="A0A437LW70"/>
<comment type="caution">
    <text evidence="2">The sequence shown here is derived from an EMBL/GenBank/DDBJ whole genome shotgun (WGS) entry which is preliminary data.</text>
</comment>
<dbReference type="EMBL" id="SACL01000017">
    <property type="protein sequence ID" value="RVT89632.1"/>
    <property type="molecule type" value="Genomic_DNA"/>
</dbReference>
<evidence type="ECO:0000313" key="3">
    <source>
        <dbReference type="Proteomes" id="UP000282957"/>
    </source>
</evidence>
<proteinExistence type="predicted"/>
<keyword evidence="3" id="KW-1185">Reference proteome</keyword>
<dbReference type="Proteomes" id="UP000282957">
    <property type="component" value="Unassembled WGS sequence"/>
</dbReference>
<dbReference type="PROSITE" id="PS51257">
    <property type="entry name" value="PROKAR_LIPOPROTEIN"/>
    <property type="match status" value="1"/>
</dbReference>
<name>A0A437LW70_9PROT</name>
<reference evidence="2 3" key="1">
    <citation type="submission" date="2019-01" db="EMBL/GenBank/DDBJ databases">
        <authorList>
            <person name="Chen W.-M."/>
        </authorList>
    </citation>
    <scope>NUCLEOTIDE SEQUENCE [LARGE SCALE GENOMIC DNA]</scope>
    <source>
        <strain evidence="2 3">CCP-6</strain>
    </source>
</reference>
<keyword evidence="1" id="KW-0732">Signal</keyword>
<dbReference type="RefSeq" id="WP_127790312.1">
    <property type="nucleotide sequence ID" value="NZ_SACL01000017.1"/>
</dbReference>
<dbReference type="OrthoDB" id="836646at2"/>
<evidence type="ECO:0000313" key="2">
    <source>
        <dbReference type="EMBL" id="RVT89632.1"/>
    </source>
</evidence>
<evidence type="ECO:0000256" key="1">
    <source>
        <dbReference type="SAM" id="SignalP"/>
    </source>
</evidence>
<sequence length="305" mass="32024">MTRFPRPVLPLLALALMAGCATPEVSGARIISEGFCMPSAETVGAALGEPVPAPLPGFSARAQRMAVLIGIAPQLSGLIVGDGPPLQRLRMRQMVVERIVAASLDVQEAMALLDCEDERGDQLRSLLEARESRASRRLTIASIGIGAFTAVATGGLSLAAAPTAASAVGIAGGLGEASSGVAQLLGESRGRLMTSRNILREIRERPEQSTMLPAVVWRYLLRHDTEGASVLDQVVEQWRGAGLLGEGGFENPDRRTALLVGEGGVYSTADLNARGAMLDGLEAAIGRMSRSLRLLLAEMQTVLPP</sequence>
<accession>A0A437LW70</accession>
<gene>
    <name evidence="2" type="ORF">EOD42_24865</name>
</gene>
<feature type="signal peptide" evidence="1">
    <location>
        <begin position="1"/>
        <end position="23"/>
    </location>
</feature>
<feature type="chain" id="PRO_5019201754" evidence="1">
    <location>
        <begin position="24"/>
        <end position="305"/>
    </location>
</feature>